<evidence type="ECO:0000313" key="3">
    <source>
        <dbReference type="EMBL" id="GAA4395812.1"/>
    </source>
</evidence>
<reference evidence="4" key="1">
    <citation type="journal article" date="2019" name="Int. J. Syst. Evol. Microbiol.">
        <title>The Global Catalogue of Microorganisms (GCM) 10K type strain sequencing project: providing services to taxonomists for standard genome sequencing and annotation.</title>
        <authorList>
            <consortium name="The Broad Institute Genomics Platform"/>
            <consortium name="The Broad Institute Genome Sequencing Center for Infectious Disease"/>
            <person name="Wu L."/>
            <person name="Ma J."/>
        </authorList>
    </citation>
    <scope>NUCLEOTIDE SEQUENCE [LARGE SCALE GENOMIC DNA]</scope>
    <source>
        <strain evidence="4">JCM 17688</strain>
    </source>
</reference>
<protein>
    <submittedName>
        <fullName evidence="3">MerR family transcriptional regulator</fullName>
    </submittedName>
</protein>
<dbReference type="EMBL" id="BAABFR010000045">
    <property type="protein sequence ID" value="GAA4395812.1"/>
    <property type="molecule type" value="Genomic_DNA"/>
</dbReference>
<feature type="domain" description="HTH merR-type" evidence="2">
    <location>
        <begin position="1"/>
        <end position="70"/>
    </location>
</feature>
<proteinExistence type="predicted"/>
<dbReference type="InterPro" id="IPR010499">
    <property type="entry name" value="AraC_E-bd"/>
</dbReference>
<evidence type="ECO:0000259" key="2">
    <source>
        <dbReference type="PROSITE" id="PS50937"/>
    </source>
</evidence>
<keyword evidence="1" id="KW-0238">DNA-binding</keyword>
<accession>A0ABP8JU72</accession>
<evidence type="ECO:0000256" key="1">
    <source>
        <dbReference type="ARBA" id="ARBA00023125"/>
    </source>
</evidence>
<dbReference type="CDD" id="cd01107">
    <property type="entry name" value="HTH_BmrR"/>
    <property type="match status" value="1"/>
</dbReference>
<gene>
    <name evidence="3" type="ORF">GCM10023147_29440</name>
</gene>
<dbReference type="PANTHER" id="PTHR30204">
    <property type="entry name" value="REDOX-CYCLING DRUG-SENSING TRANSCRIPTIONAL ACTIVATOR SOXR"/>
    <property type="match status" value="1"/>
</dbReference>
<sequence length="269" mass="29633">MPIGDFARATHLSIKALRHYHQEGLLEPAEIDPVSGYRRYDVAQIPTAQVIRRFRSLGMPLDDIAVIVRTDDLEARNGLIIRHLRRLESELSRTQDAVASLRHLVERPICDSGIRHVHIASRKVLAITQDVAVADIGAWYQGALGELYATLAAQQADLSGDAAGVYADGLFTEEFGTASVYIPARGPVRATGRTQVVEMPEVDLAVIDYVGPEAGVDRAYGALADYVTRHALAVDGPLHEFYPVNRAHTADPSRWRTQIGWPIFEVSPH</sequence>
<dbReference type="InterPro" id="IPR000551">
    <property type="entry name" value="MerR-type_HTH_dom"/>
</dbReference>
<dbReference type="Pfam" id="PF06445">
    <property type="entry name" value="GyrI-like"/>
    <property type="match status" value="1"/>
</dbReference>
<dbReference type="Pfam" id="PF13411">
    <property type="entry name" value="MerR_1"/>
    <property type="match status" value="1"/>
</dbReference>
<comment type="caution">
    <text evidence="3">The sequence shown here is derived from an EMBL/GenBank/DDBJ whole genome shotgun (WGS) entry which is preliminary data.</text>
</comment>
<dbReference type="PANTHER" id="PTHR30204:SF97">
    <property type="entry name" value="MERR FAMILY REGULATORY PROTEIN"/>
    <property type="match status" value="1"/>
</dbReference>
<dbReference type="SMART" id="SM00422">
    <property type="entry name" value="HTH_MERR"/>
    <property type="match status" value="1"/>
</dbReference>
<name>A0ABP8JU72_9ACTN</name>
<dbReference type="SUPFAM" id="SSF55136">
    <property type="entry name" value="Probable bacterial effector-binding domain"/>
    <property type="match status" value="1"/>
</dbReference>
<dbReference type="SUPFAM" id="SSF46955">
    <property type="entry name" value="Putative DNA-binding domain"/>
    <property type="match status" value="1"/>
</dbReference>
<dbReference type="InterPro" id="IPR011256">
    <property type="entry name" value="Reg_factor_effector_dom_sf"/>
</dbReference>
<keyword evidence="4" id="KW-1185">Reference proteome</keyword>
<dbReference type="InterPro" id="IPR029442">
    <property type="entry name" value="GyrI-like"/>
</dbReference>
<dbReference type="Proteomes" id="UP001500635">
    <property type="component" value="Unassembled WGS sequence"/>
</dbReference>
<dbReference type="PROSITE" id="PS50937">
    <property type="entry name" value="HTH_MERR_2"/>
    <property type="match status" value="1"/>
</dbReference>
<dbReference type="Gene3D" id="1.10.1660.10">
    <property type="match status" value="1"/>
</dbReference>
<evidence type="ECO:0000313" key="4">
    <source>
        <dbReference type="Proteomes" id="UP001500635"/>
    </source>
</evidence>
<dbReference type="InterPro" id="IPR009061">
    <property type="entry name" value="DNA-bd_dom_put_sf"/>
</dbReference>
<dbReference type="SMART" id="SM00871">
    <property type="entry name" value="AraC_E_bind"/>
    <property type="match status" value="1"/>
</dbReference>
<dbReference type="InterPro" id="IPR047057">
    <property type="entry name" value="MerR_fam"/>
</dbReference>
<dbReference type="Gene3D" id="3.20.80.10">
    <property type="entry name" value="Regulatory factor, effector binding domain"/>
    <property type="match status" value="1"/>
</dbReference>
<organism evidence="3 4">
    <name type="scientific">Tsukamurella soli</name>
    <dbReference type="NCBI Taxonomy" id="644556"/>
    <lineage>
        <taxon>Bacteria</taxon>
        <taxon>Bacillati</taxon>
        <taxon>Actinomycetota</taxon>
        <taxon>Actinomycetes</taxon>
        <taxon>Mycobacteriales</taxon>
        <taxon>Tsukamurellaceae</taxon>
        <taxon>Tsukamurella</taxon>
    </lineage>
</organism>